<protein>
    <submittedName>
        <fullName evidence="4">Small heat shock protein</fullName>
    </submittedName>
</protein>
<dbReference type="EMBL" id="LBWS01000053">
    <property type="protein sequence ID" value="KKR13105.1"/>
    <property type="molecule type" value="Genomic_DNA"/>
</dbReference>
<dbReference type="PANTHER" id="PTHR11527">
    <property type="entry name" value="HEAT-SHOCK PROTEIN 20 FAMILY MEMBER"/>
    <property type="match status" value="1"/>
</dbReference>
<dbReference type="AlphaFoldDB" id="A0A0G0QRX3"/>
<gene>
    <name evidence="4" type="ORF">UT42_C0053G0006</name>
</gene>
<dbReference type="Proteomes" id="UP000034048">
    <property type="component" value="Unassembled WGS sequence"/>
</dbReference>
<dbReference type="CDD" id="cd06464">
    <property type="entry name" value="ACD_sHsps-like"/>
    <property type="match status" value="1"/>
</dbReference>
<dbReference type="Pfam" id="PF00011">
    <property type="entry name" value="HSP20"/>
    <property type="match status" value="1"/>
</dbReference>
<comment type="similarity">
    <text evidence="1 2">Belongs to the small heat shock protein (HSP20) family.</text>
</comment>
<proteinExistence type="inferred from homology"/>
<dbReference type="InterPro" id="IPR031107">
    <property type="entry name" value="Small_HSP"/>
</dbReference>
<evidence type="ECO:0000256" key="2">
    <source>
        <dbReference type="RuleBase" id="RU003616"/>
    </source>
</evidence>
<organism evidence="4 5">
    <name type="scientific">Candidatus Falkowbacteria bacterium GW2011_GWA2_39_24</name>
    <dbReference type="NCBI Taxonomy" id="1618634"/>
    <lineage>
        <taxon>Bacteria</taxon>
        <taxon>Candidatus Falkowiibacteriota</taxon>
    </lineage>
</organism>
<dbReference type="SUPFAM" id="SSF49764">
    <property type="entry name" value="HSP20-like chaperones"/>
    <property type="match status" value="1"/>
</dbReference>
<evidence type="ECO:0000313" key="4">
    <source>
        <dbReference type="EMBL" id="KKR13105.1"/>
    </source>
</evidence>
<accession>A0A0G0QRX3</accession>
<dbReference type="Gene3D" id="2.60.40.790">
    <property type="match status" value="1"/>
</dbReference>
<reference evidence="4 5" key="1">
    <citation type="journal article" date="2015" name="Nature">
        <title>rRNA introns, odd ribosomes, and small enigmatic genomes across a large radiation of phyla.</title>
        <authorList>
            <person name="Brown C.T."/>
            <person name="Hug L.A."/>
            <person name="Thomas B.C."/>
            <person name="Sharon I."/>
            <person name="Castelle C.J."/>
            <person name="Singh A."/>
            <person name="Wilkins M.J."/>
            <person name="Williams K.H."/>
            <person name="Banfield J.F."/>
        </authorList>
    </citation>
    <scope>NUCLEOTIDE SEQUENCE [LARGE SCALE GENOMIC DNA]</scope>
</reference>
<comment type="caution">
    <text evidence="4">The sequence shown here is derived from an EMBL/GenBank/DDBJ whole genome shotgun (WGS) entry which is preliminary data.</text>
</comment>
<evidence type="ECO:0000313" key="5">
    <source>
        <dbReference type="Proteomes" id="UP000034048"/>
    </source>
</evidence>
<sequence length="147" mass="16910">MIAESKKLIMRNFLKKEETSPLPEANTEMEESWLDLAEEEGQLSVDVFQQGNNIVIKSTVAGARPEDIEIAVQGDALTIRGIRHLDEEVDYKDYLYRECYWGKFSRTIILPYPVVEDKVKADFKNGILTITLPRLKQSDHVIKVKQK</sequence>
<dbReference type="PROSITE" id="PS01031">
    <property type="entry name" value="SHSP"/>
    <property type="match status" value="1"/>
</dbReference>
<evidence type="ECO:0000259" key="3">
    <source>
        <dbReference type="PROSITE" id="PS01031"/>
    </source>
</evidence>
<name>A0A0G0QRX3_9BACT</name>
<feature type="domain" description="SHSP" evidence="3">
    <location>
        <begin position="36"/>
        <end position="147"/>
    </location>
</feature>
<keyword evidence="4" id="KW-0346">Stress response</keyword>
<evidence type="ECO:0000256" key="1">
    <source>
        <dbReference type="PROSITE-ProRule" id="PRU00285"/>
    </source>
</evidence>
<dbReference type="InterPro" id="IPR002068">
    <property type="entry name" value="A-crystallin/Hsp20_dom"/>
</dbReference>
<dbReference type="InterPro" id="IPR008978">
    <property type="entry name" value="HSP20-like_chaperone"/>
</dbReference>